<keyword evidence="5 8" id="KW-0648">Protein biosynthesis</keyword>
<evidence type="ECO:0000256" key="3">
    <source>
        <dbReference type="ARBA" id="ARBA00022741"/>
    </source>
</evidence>
<accession>A0A895XS94</accession>
<dbReference type="InterPro" id="IPR004412">
    <property type="entry name" value="GatA"/>
</dbReference>
<feature type="domain" description="Amidase" evidence="9">
    <location>
        <begin position="26"/>
        <end position="474"/>
    </location>
</feature>
<organism evidence="10 11">
    <name type="scientific">Natronoglycomyces albus</name>
    <dbReference type="NCBI Taxonomy" id="2811108"/>
    <lineage>
        <taxon>Bacteria</taxon>
        <taxon>Bacillati</taxon>
        <taxon>Actinomycetota</taxon>
        <taxon>Actinomycetes</taxon>
        <taxon>Glycomycetales</taxon>
        <taxon>Glycomycetaceae</taxon>
        <taxon>Natronoglycomyces</taxon>
    </lineage>
</organism>
<comment type="catalytic activity">
    <reaction evidence="7 8">
        <text>L-glutamyl-tRNA(Gln) + L-glutamine + ATP + H2O = L-glutaminyl-tRNA(Gln) + L-glutamate + ADP + phosphate + H(+)</text>
        <dbReference type="Rhea" id="RHEA:17521"/>
        <dbReference type="Rhea" id="RHEA-COMP:9681"/>
        <dbReference type="Rhea" id="RHEA-COMP:9684"/>
        <dbReference type="ChEBI" id="CHEBI:15377"/>
        <dbReference type="ChEBI" id="CHEBI:15378"/>
        <dbReference type="ChEBI" id="CHEBI:29985"/>
        <dbReference type="ChEBI" id="CHEBI:30616"/>
        <dbReference type="ChEBI" id="CHEBI:43474"/>
        <dbReference type="ChEBI" id="CHEBI:58359"/>
        <dbReference type="ChEBI" id="CHEBI:78520"/>
        <dbReference type="ChEBI" id="CHEBI:78521"/>
        <dbReference type="ChEBI" id="CHEBI:456216"/>
        <dbReference type="EC" id="6.3.5.7"/>
    </reaction>
</comment>
<evidence type="ECO:0000256" key="6">
    <source>
        <dbReference type="ARBA" id="ARBA00025295"/>
    </source>
</evidence>
<comment type="similarity">
    <text evidence="1 8">Belongs to the amidase family. GatA subfamily.</text>
</comment>
<keyword evidence="4 8" id="KW-0067">ATP-binding</keyword>
<evidence type="ECO:0000259" key="9">
    <source>
        <dbReference type="Pfam" id="PF01425"/>
    </source>
</evidence>
<comment type="subunit">
    <text evidence="8">Heterotrimer of A, B and C subunits.</text>
</comment>
<dbReference type="GO" id="GO:0030956">
    <property type="term" value="C:glutamyl-tRNA(Gln) amidotransferase complex"/>
    <property type="evidence" value="ECO:0007669"/>
    <property type="project" value="InterPro"/>
</dbReference>
<evidence type="ECO:0000313" key="11">
    <source>
        <dbReference type="Proteomes" id="UP000662939"/>
    </source>
</evidence>
<keyword evidence="11" id="KW-1185">Reference proteome</keyword>
<dbReference type="Gene3D" id="3.90.1300.10">
    <property type="entry name" value="Amidase signature (AS) domain"/>
    <property type="match status" value="1"/>
</dbReference>
<dbReference type="Proteomes" id="UP000662939">
    <property type="component" value="Chromosome"/>
</dbReference>
<dbReference type="EC" id="6.3.5.7" evidence="8"/>
<evidence type="ECO:0000313" key="10">
    <source>
        <dbReference type="EMBL" id="QSB06552.1"/>
    </source>
</evidence>
<dbReference type="InterPro" id="IPR020556">
    <property type="entry name" value="Amidase_CS"/>
</dbReference>
<dbReference type="AlphaFoldDB" id="A0A895XS94"/>
<keyword evidence="2 8" id="KW-0436">Ligase</keyword>
<reference evidence="10" key="1">
    <citation type="submission" date="2021-02" db="EMBL/GenBank/DDBJ databases">
        <title>Natronoglycomyces albus gen. nov., sp. nov, a haloalkaliphilic actinobacterium from a soda solonchak soil.</title>
        <authorList>
            <person name="Sorokin D.Y."/>
            <person name="Khijniak T.V."/>
            <person name="Zakharycheva A.P."/>
            <person name="Boueva O.V."/>
            <person name="Ariskina E.V."/>
            <person name="Hahnke R.L."/>
            <person name="Bunk B."/>
            <person name="Sproer C."/>
            <person name="Schumann P."/>
            <person name="Evtushenko L.I."/>
            <person name="Kublanov I.V."/>
        </authorList>
    </citation>
    <scope>NUCLEOTIDE SEQUENCE</scope>
    <source>
        <strain evidence="10">DSM 106290</strain>
    </source>
</reference>
<dbReference type="EMBL" id="CP070496">
    <property type="protein sequence ID" value="QSB06552.1"/>
    <property type="molecule type" value="Genomic_DNA"/>
</dbReference>
<proteinExistence type="inferred from homology"/>
<dbReference type="InterPro" id="IPR000120">
    <property type="entry name" value="Amidase"/>
</dbReference>
<feature type="active site" description="Charge relay system" evidence="8">
    <location>
        <position position="81"/>
    </location>
</feature>
<gene>
    <name evidence="8 10" type="primary">gatA</name>
    <name evidence="10" type="ORF">JQS30_06530</name>
</gene>
<feature type="active site" description="Charge relay system" evidence="8">
    <location>
        <position position="156"/>
    </location>
</feature>
<keyword evidence="3 8" id="KW-0547">Nucleotide-binding</keyword>
<dbReference type="PANTHER" id="PTHR11895">
    <property type="entry name" value="TRANSAMIDASE"/>
    <property type="match status" value="1"/>
</dbReference>
<feature type="active site" description="Acyl-ester intermediate" evidence="8">
    <location>
        <position position="180"/>
    </location>
</feature>
<dbReference type="SUPFAM" id="SSF75304">
    <property type="entry name" value="Amidase signature (AS) enzymes"/>
    <property type="match status" value="1"/>
</dbReference>
<evidence type="ECO:0000256" key="2">
    <source>
        <dbReference type="ARBA" id="ARBA00022598"/>
    </source>
</evidence>
<comment type="function">
    <text evidence="6 8">Allows the formation of correctly charged Gln-tRNA(Gln) through the transamidation of misacylated Glu-tRNA(Gln) in organisms which lack glutaminyl-tRNA synthetase. The reaction takes place in the presence of glutamine and ATP through an activated gamma-phospho-Glu-tRNA(Gln).</text>
</comment>
<dbReference type="GO" id="GO:0005524">
    <property type="term" value="F:ATP binding"/>
    <property type="evidence" value="ECO:0007669"/>
    <property type="project" value="UniProtKB-KW"/>
</dbReference>
<dbReference type="PROSITE" id="PS00571">
    <property type="entry name" value="AMIDASES"/>
    <property type="match status" value="1"/>
</dbReference>
<evidence type="ECO:0000256" key="7">
    <source>
        <dbReference type="ARBA" id="ARBA00047407"/>
    </source>
</evidence>
<dbReference type="GO" id="GO:0006412">
    <property type="term" value="P:translation"/>
    <property type="evidence" value="ECO:0007669"/>
    <property type="project" value="UniProtKB-UniRule"/>
</dbReference>
<dbReference type="KEGG" id="nav:JQS30_06530"/>
<evidence type="ECO:0000256" key="1">
    <source>
        <dbReference type="ARBA" id="ARBA00008069"/>
    </source>
</evidence>
<sequence>MNEAITNKTAAELAEAIRSGEHSAREVTQAFLDRIDALDGTIGAFLHVNHAGALATADEVDRAREAGEELGPLAGVPIAVKDIFCTQDMPTTAASKILEGWVPPYDSTIVQRIRAAKMPILGKTNMDEFAMGSSTEYSAYQLTRNPWDTHRIPGGSGGGSSAAVAARLAPLATGTDTGGSIRQPGAVTGTFGAKPTYGGTSRYGLIAFSSSLDTPGPVSRNTLDGALLHEVMGGHDPRDSTSIDQPVPPVVEAARTGANGDLSGVTLGVVKEFASGDTQGAEEGVLAAYRAGVATLEKLGAKIVEVSCPNFLHALPTYYLIAPSECSSNLARYDGVRYGVRVGDDGERSLEEVMSTTREAGFGPEVKRRIMLGTYALSAGYVDQFYGQAQKVRTLITQDFQTAFAKVDALISPTTPFIAFEFGARTSDPYQMYLSDLYTIPTNLYGGPAVSVPCGLSEGMPVGLQVMGPTMGDEITYQVAAALESTQGTLLADTAPELTAEGK</sequence>
<dbReference type="HAMAP" id="MF_00120">
    <property type="entry name" value="GatA"/>
    <property type="match status" value="1"/>
</dbReference>
<dbReference type="NCBIfam" id="TIGR00132">
    <property type="entry name" value="gatA"/>
    <property type="match status" value="1"/>
</dbReference>
<dbReference type="RefSeq" id="WP_213172564.1">
    <property type="nucleotide sequence ID" value="NZ_CP070496.1"/>
</dbReference>
<evidence type="ECO:0000256" key="8">
    <source>
        <dbReference type="HAMAP-Rule" id="MF_00120"/>
    </source>
</evidence>
<name>A0A895XS94_9ACTN</name>
<dbReference type="GO" id="GO:0050567">
    <property type="term" value="F:glutaminyl-tRNA synthase (glutamine-hydrolyzing) activity"/>
    <property type="evidence" value="ECO:0007669"/>
    <property type="project" value="UniProtKB-UniRule"/>
</dbReference>
<dbReference type="InterPro" id="IPR023631">
    <property type="entry name" value="Amidase_dom"/>
</dbReference>
<dbReference type="Pfam" id="PF01425">
    <property type="entry name" value="Amidase"/>
    <property type="match status" value="1"/>
</dbReference>
<evidence type="ECO:0000256" key="5">
    <source>
        <dbReference type="ARBA" id="ARBA00022917"/>
    </source>
</evidence>
<protein>
    <recommendedName>
        <fullName evidence="8">Glutamyl-tRNA(Gln) amidotransferase subunit A</fullName>
        <shortName evidence="8">Glu-ADT subunit A</shortName>
        <ecNumber evidence="8">6.3.5.7</ecNumber>
    </recommendedName>
</protein>
<dbReference type="InterPro" id="IPR036928">
    <property type="entry name" value="AS_sf"/>
</dbReference>
<dbReference type="PANTHER" id="PTHR11895:SF151">
    <property type="entry name" value="GLUTAMYL-TRNA(GLN) AMIDOTRANSFERASE SUBUNIT A"/>
    <property type="match status" value="1"/>
</dbReference>
<evidence type="ECO:0000256" key="4">
    <source>
        <dbReference type="ARBA" id="ARBA00022840"/>
    </source>
</evidence>